<accession>A0AAU7R5C9</accession>
<keyword evidence="2" id="KW-0472">Membrane</keyword>
<dbReference type="Pfam" id="PF00805">
    <property type="entry name" value="Pentapeptide"/>
    <property type="match status" value="5"/>
</dbReference>
<gene>
    <name evidence="3" type="ORF">ABIH81_05680</name>
</gene>
<dbReference type="AlphaFoldDB" id="A0AAU7R5C9"/>
<protein>
    <submittedName>
        <fullName evidence="3">Pentapeptide repeat-containing protein</fullName>
    </submittedName>
</protein>
<evidence type="ECO:0000313" key="3">
    <source>
        <dbReference type="EMBL" id="XBT82981.1"/>
    </source>
</evidence>
<keyword evidence="2" id="KW-0812">Transmembrane</keyword>
<dbReference type="SUPFAM" id="SSF141571">
    <property type="entry name" value="Pentapeptide repeat-like"/>
    <property type="match status" value="2"/>
</dbReference>
<dbReference type="PANTHER" id="PTHR14136:SF17">
    <property type="entry name" value="BTB_POZ DOMAIN-CONTAINING PROTEIN KCTD9"/>
    <property type="match status" value="1"/>
</dbReference>
<dbReference type="PANTHER" id="PTHR14136">
    <property type="entry name" value="BTB_POZ DOMAIN-CONTAINING PROTEIN KCTD9"/>
    <property type="match status" value="1"/>
</dbReference>
<reference evidence="3" key="1">
    <citation type="submission" date="2024-06" db="EMBL/GenBank/DDBJ databases">
        <title>Micromonospora sp. strain HUAS YX12 genome sequences.</title>
        <authorList>
            <person name="Mo P."/>
        </authorList>
    </citation>
    <scope>NUCLEOTIDE SEQUENCE</scope>
    <source>
        <strain evidence="3">HUAS YX12</strain>
    </source>
</reference>
<feature type="transmembrane region" description="Helical" evidence="2">
    <location>
        <begin position="87"/>
        <end position="108"/>
    </location>
</feature>
<feature type="region of interest" description="Disordered" evidence="1">
    <location>
        <begin position="462"/>
        <end position="491"/>
    </location>
</feature>
<sequence>MARLRARWWRIKAAVRLFARDLGWGRPRRPIVVRDVNRRWVLLLTALLVGAAFVAYGWAIAEAPRMLDSNSVRQASPDARLSAHHNARLLVTSLGGAIVVAIGLLYTARNYRLANRGQVTDRFTKALERLDSTKAHIRIGGVHALARVLQDSPSHHNDTVDVLIAFLRDRSAPSPGSADQPPEDLPQELPEDVQATVTALAYRPRRRAAERAGLDLHDLRLDHLHAPYGRLQNSDFSGCRLREARLHRAMLDYAELSRADLRGAELNRSSLKHATLHLALIDHADLFAVSLSGADLSMSSLTGANVSHALLLDACLSECRLNGAYLSFSDLQLANLTRADLSHARLNRCRLHNANLSFASLRQAEARDSHFDGANMAHISAAKANFGFSRLNQAVLESADLRDARLVGAQMRRVDLGKADLRGAALIGADLAGANLSGADIRGADLRMARLCDAGGKNPVEGLDANDLATARTDHSTRLPPRLQAGADERW</sequence>
<dbReference type="EMBL" id="CP157974">
    <property type="protein sequence ID" value="XBT82981.1"/>
    <property type="molecule type" value="Genomic_DNA"/>
</dbReference>
<feature type="transmembrane region" description="Helical" evidence="2">
    <location>
        <begin position="40"/>
        <end position="61"/>
    </location>
</feature>
<name>A0AAU7R5C9_9ACTN</name>
<evidence type="ECO:0000256" key="2">
    <source>
        <dbReference type="SAM" id="Phobius"/>
    </source>
</evidence>
<dbReference type="RefSeq" id="WP_349879349.1">
    <property type="nucleotide sequence ID" value="NZ_CP157974.1"/>
</dbReference>
<dbReference type="InterPro" id="IPR001646">
    <property type="entry name" value="5peptide_repeat"/>
</dbReference>
<evidence type="ECO:0000256" key="1">
    <source>
        <dbReference type="SAM" id="MobiDB-lite"/>
    </source>
</evidence>
<keyword evidence="2" id="KW-1133">Transmembrane helix</keyword>
<dbReference type="Gene3D" id="2.160.20.80">
    <property type="entry name" value="E3 ubiquitin-protein ligase SopA"/>
    <property type="match status" value="2"/>
</dbReference>
<proteinExistence type="predicted"/>
<dbReference type="InterPro" id="IPR051082">
    <property type="entry name" value="Pentapeptide-BTB/POZ_domain"/>
</dbReference>
<organism evidence="3">
    <name type="scientific">Micromonospora sp. HUAS YX12</name>
    <dbReference type="NCBI Taxonomy" id="3156396"/>
    <lineage>
        <taxon>Bacteria</taxon>
        <taxon>Bacillati</taxon>
        <taxon>Actinomycetota</taxon>
        <taxon>Actinomycetes</taxon>
        <taxon>Micromonosporales</taxon>
        <taxon>Micromonosporaceae</taxon>
        <taxon>Micromonospora</taxon>
    </lineage>
</organism>